<feature type="region of interest" description="Disordered" evidence="1">
    <location>
        <begin position="391"/>
        <end position="417"/>
    </location>
</feature>
<reference evidence="2 3" key="1">
    <citation type="submission" date="2019-05" db="EMBL/GenBank/DDBJ databases">
        <title>Emergence of the Ug99 lineage of the wheat stem rust pathogen through somatic hybridization.</title>
        <authorList>
            <person name="Li F."/>
            <person name="Upadhyaya N.M."/>
            <person name="Sperschneider J."/>
            <person name="Matny O."/>
            <person name="Nguyen-Phuc H."/>
            <person name="Mago R."/>
            <person name="Raley C."/>
            <person name="Miller M.E."/>
            <person name="Silverstein K.A.T."/>
            <person name="Henningsen E."/>
            <person name="Hirsch C.D."/>
            <person name="Visser B."/>
            <person name="Pretorius Z.A."/>
            <person name="Steffenson B.J."/>
            <person name="Schwessinger B."/>
            <person name="Dodds P.N."/>
            <person name="Figueroa M."/>
        </authorList>
    </citation>
    <scope>NUCLEOTIDE SEQUENCE [LARGE SCALE GENOMIC DNA]</scope>
    <source>
        <strain evidence="2">21-0</strain>
    </source>
</reference>
<comment type="caution">
    <text evidence="2">The sequence shown here is derived from an EMBL/GenBank/DDBJ whole genome shotgun (WGS) entry which is preliminary data.</text>
</comment>
<organism evidence="2 3">
    <name type="scientific">Puccinia graminis f. sp. tritici</name>
    <dbReference type="NCBI Taxonomy" id="56615"/>
    <lineage>
        <taxon>Eukaryota</taxon>
        <taxon>Fungi</taxon>
        <taxon>Dikarya</taxon>
        <taxon>Basidiomycota</taxon>
        <taxon>Pucciniomycotina</taxon>
        <taxon>Pucciniomycetes</taxon>
        <taxon>Pucciniales</taxon>
        <taxon>Pucciniaceae</taxon>
        <taxon>Puccinia</taxon>
    </lineage>
</organism>
<dbReference type="EMBL" id="VSWC01000015">
    <property type="protein sequence ID" value="KAA1112585.1"/>
    <property type="molecule type" value="Genomic_DNA"/>
</dbReference>
<dbReference type="OrthoDB" id="2571149at2759"/>
<dbReference type="AlphaFoldDB" id="A0A5B0QHG5"/>
<proteinExistence type="predicted"/>
<evidence type="ECO:0000313" key="3">
    <source>
        <dbReference type="Proteomes" id="UP000324748"/>
    </source>
</evidence>
<sequence>MCWALRSDCGVLPAELRDWTTRLGGADAYTQPDDHPHRAHAHQETPWPSNMSTTTAATTSKFILPHFGPRKLTPLKSSIKPTDIPPETTRLLSQVYTIIQNRPREFQRTQVNRPRHWWRSSEHRTPTRWSLYRHLLKHSSWFDNQLISKSANPQPKSATFSSTPVLTNQIRSEFKRYKTLRTIPHTQEVLRQGYLLLTKLVNAKFGDLDELNELKSYRHDLVQSRHRKIWGKTYKAQLNAQRPRTPIMTGRFLRPSVLNGPLPRLAHQPLHISMMMSSRRKKRERRVAEHRHLKDKLDTVRQEHQFDSAIIAHDQAHVFDQEHNREVKGILDRLNDISHSFTLDKERERKVYSRELLDKIEAARRRRPGVMAERNRSKRIKTRTAELDYVVEDDPEGGAETAEGKRFRLPEPSFWQK</sequence>
<accession>A0A5B0QHG5</accession>
<name>A0A5B0QHG5_PUCGR</name>
<protein>
    <submittedName>
        <fullName evidence="2">Uncharacterized protein</fullName>
    </submittedName>
</protein>
<keyword evidence="3" id="KW-1185">Reference proteome</keyword>
<feature type="region of interest" description="Disordered" evidence="1">
    <location>
        <begin position="27"/>
        <end position="53"/>
    </location>
</feature>
<evidence type="ECO:0000256" key="1">
    <source>
        <dbReference type="SAM" id="MobiDB-lite"/>
    </source>
</evidence>
<dbReference type="Proteomes" id="UP000324748">
    <property type="component" value="Unassembled WGS sequence"/>
</dbReference>
<gene>
    <name evidence="2" type="ORF">PGT21_002936</name>
</gene>
<evidence type="ECO:0000313" key="2">
    <source>
        <dbReference type="EMBL" id="KAA1112585.1"/>
    </source>
</evidence>